<evidence type="ECO:0000313" key="4">
    <source>
        <dbReference type="Proteomes" id="UP000184076"/>
    </source>
</evidence>
<dbReference type="InterPro" id="IPR036291">
    <property type="entry name" value="NAD(P)-bd_dom_sf"/>
</dbReference>
<dbReference type="PANTHER" id="PTHR42687:SF1">
    <property type="entry name" value="L-THREONINE 3-DEHYDROGENASE, MITOCHONDRIAL"/>
    <property type="match status" value="1"/>
</dbReference>
<accession>A0A1M4UBN0</accession>
<keyword evidence="4" id="KW-1185">Reference proteome</keyword>
<dbReference type="InterPro" id="IPR001509">
    <property type="entry name" value="Epimerase_deHydtase"/>
</dbReference>
<reference evidence="4" key="1">
    <citation type="submission" date="2016-11" db="EMBL/GenBank/DDBJ databases">
        <authorList>
            <person name="Varghese N."/>
            <person name="Submissions S."/>
        </authorList>
    </citation>
    <scope>NUCLEOTIDE SEQUENCE [LARGE SCALE GENOMIC DNA]</scope>
    <source>
        <strain evidence="4">DSM 9756</strain>
    </source>
</reference>
<evidence type="ECO:0000313" key="3">
    <source>
        <dbReference type="EMBL" id="SHE54149.1"/>
    </source>
</evidence>
<proteinExistence type="inferred from homology"/>
<evidence type="ECO:0000256" key="1">
    <source>
        <dbReference type="ARBA" id="ARBA00007637"/>
    </source>
</evidence>
<dbReference type="GO" id="GO:0008743">
    <property type="term" value="F:L-threonine 3-dehydrogenase activity"/>
    <property type="evidence" value="ECO:0007669"/>
    <property type="project" value="TreeGrafter"/>
</dbReference>
<dbReference type="SUPFAM" id="SSF51735">
    <property type="entry name" value="NAD(P)-binding Rossmann-fold domains"/>
    <property type="match status" value="1"/>
</dbReference>
<dbReference type="STRING" id="1121391.SAMN02745206_00435"/>
<dbReference type="AlphaFoldDB" id="A0A1M4UBN0"/>
<organism evidence="3 4">
    <name type="scientific">Desulfacinum infernum DSM 9756</name>
    <dbReference type="NCBI Taxonomy" id="1121391"/>
    <lineage>
        <taxon>Bacteria</taxon>
        <taxon>Pseudomonadati</taxon>
        <taxon>Thermodesulfobacteriota</taxon>
        <taxon>Syntrophobacteria</taxon>
        <taxon>Syntrophobacterales</taxon>
        <taxon>Syntrophobacteraceae</taxon>
        <taxon>Desulfacinum</taxon>
    </lineage>
</organism>
<dbReference type="Gene3D" id="3.40.50.720">
    <property type="entry name" value="NAD(P)-binding Rossmann-like Domain"/>
    <property type="match status" value="1"/>
</dbReference>
<dbReference type="InterPro" id="IPR051225">
    <property type="entry name" value="NAD(P)_epim/dehydratase"/>
</dbReference>
<dbReference type="PANTHER" id="PTHR42687">
    <property type="entry name" value="L-THREONINE 3-DEHYDROGENASE"/>
    <property type="match status" value="1"/>
</dbReference>
<dbReference type="Proteomes" id="UP000184076">
    <property type="component" value="Unassembled WGS sequence"/>
</dbReference>
<comment type="similarity">
    <text evidence="1">Belongs to the NAD(P)-dependent epimerase/dehydratase family.</text>
</comment>
<evidence type="ECO:0000259" key="2">
    <source>
        <dbReference type="Pfam" id="PF01370"/>
    </source>
</evidence>
<feature type="domain" description="NAD-dependent epimerase/dehydratase" evidence="2">
    <location>
        <begin position="4"/>
        <end position="240"/>
    </location>
</feature>
<dbReference type="OrthoDB" id="9779902at2"/>
<protein>
    <submittedName>
        <fullName evidence="3">Nucleoside-diphosphate-sugar epimerase</fullName>
    </submittedName>
</protein>
<dbReference type="EMBL" id="FQVB01000005">
    <property type="protein sequence ID" value="SHE54149.1"/>
    <property type="molecule type" value="Genomic_DNA"/>
</dbReference>
<gene>
    <name evidence="3" type="ORF">SAMN02745206_00435</name>
</gene>
<dbReference type="GO" id="GO:0006567">
    <property type="term" value="P:L-threonine catabolic process"/>
    <property type="evidence" value="ECO:0007669"/>
    <property type="project" value="TreeGrafter"/>
</dbReference>
<sequence length="320" mass="36057">MKYLITGGCGFLGTSLARLMIREGARPVLLDVAPLGPMLQDVRDRLDYVRGSQTNLSVVLNCLREHSVKGVFHLGGMLSAPSEQDPWSAFDVNVVGTYNVLEACRIAGVDQVVYGSTVAVYSRGIRTDFIDDDTLQRPTSMYGTTKVFGELLGRFYRRKFGLDFRGVRIPSVVGPGAKTAHMSIYNAWAIEYPLRGKPYRLLCEPETRCPVIYFKDAARSLWELSQAPASRIETVVYNLAGITPAFSARELVEHVRERLPEADLDFRPDPLIVELLRELGRLRIVDDAARNEWGWSARYGLEEMIEDFIQEFSRHGAWYA</sequence>
<dbReference type="RefSeq" id="WP_073036547.1">
    <property type="nucleotide sequence ID" value="NZ_FQVB01000005.1"/>
</dbReference>
<name>A0A1M4UBN0_9BACT</name>
<dbReference type="Pfam" id="PF01370">
    <property type="entry name" value="Epimerase"/>
    <property type="match status" value="1"/>
</dbReference>